<feature type="compositionally biased region" description="Polar residues" evidence="3">
    <location>
        <begin position="672"/>
        <end position="687"/>
    </location>
</feature>
<dbReference type="RefSeq" id="XP_049181292.1">
    <property type="nucleotide sequence ID" value="XM_049322701.1"/>
</dbReference>
<feature type="domain" description="BTB" evidence="4">
    <location>
        <begin position="459"/>
        <end position="525"/>
    </location>
</feature>
<organism evidence="5 6">
    <name type="scientific">Candida oxycetoniae</name>
    <dbReference type="NCBI Taxonomy" id="497107"/>
    <lineage>
        <taxon>Eukaryota</taxon>
        <taxon>Fungi</taxon>
        <taxon>Dikarya</taxon>
        <taxon>Ascomycota</taxon>
        <taxon>Saccharomycotina</taxon>
        <taxon>Pichiomycetes</taxon>
        <taxon>Debaryomycetaceae</taxon>
        <taxon>Candida/Lodderomyces clade</taxon>
        <taxon>Candida</taxon>
    </lineage>
</organism>
<dbReference type="Proteomes" id="UP001202479">
    <property type="component" value="Unassembled WGS sequence"/>
</dbReference>
<dbReference type="SMART" id="SM00225">
    <property type="entry name" value="BTB"/>
    <property type="match status" value="1"/>
</dbReference>
<evidence type="ECO:0000256" key="1">
    <source>
        <dbReference type="ARBA" id="ARBA00022441"/>
    </source>
</evidence>
<accession>A0AAI9SYX1</accession>
<gene>
    <name evidence="5" type="ORF">KGF56_001565</name>
</gene>
<dbReference type="Gene3D" id="3.30.710.10">
    <property type="entry name" value="Potassium Channel Kv1.1, Chain A"/>
    <property type="match status" value="1"/>
</dbReference>
<dbReference type="PROSITE" id="PS50097">
    <property type="entry name" value="BTB"/>
    <property type="match status" value="1"/>
</dbReference>
<keyword evidence="2" id="KW-0677">Repeat</keyword>
<dbReference type="EMBL" id="JAHUZD010000028">
    <property type="protein sequence ID" value="KAI3405547.2"/>
    <property type="molecule type" value="Genomic_DNA"/>
</dbReference>
<dbReference type="SUPFAM" id="SSF54695">
    <property type="entry name" value="POZ domain"/>
    <property type="match status" value="1"/>
</dbReference>
<dbReference type="Pfam" id="PF24681">
    <property type="entry name" value="Kelch_KLHDC2_KLHL20_DRC7"/>
    <property type="match status" value="1"/>
</dbReference>
<dbReference type="PANTHER" id="PTHR46093">
    <property type="entry name" value="ACYL-COA-BINDING DOMAIN-CONTAINING PROTEIN 5"/>
    <property type="match status" value="1"/>
</dbReference>
<dbReference type="InterPro" id="IPR000210">
    <property type="entry name" value="BTB/POZ_dom"/>
</dbReference>
<evidence type="ECO:0000313" key="6">
    <source>
        <dbReference type="Proteomes" id="UP001202479"/>
    </source>
</evidence>
<feature type="compositionally biased region" description="Basic and acidic residues" evidence="3">
    <location>
        <begin position="328"/>
        <end position="338"/>
    </location>
</feature>
<feature type="region of interest" description="Disordered" evidence="3">
    <location>
        <begin position="319"/>
        <end position="338"/>
    </location>
</feature>
<dbReference type="PANTHER" id="PTHR46093:SF18">
    <property type="entry name" value="FIBRONECTIN TYPE-III DOMAIN-CONTAINING PROTEIN"/>
    <property type="match status" value="1"/>
</dbReference>
<dbReference type="Pfam" id="PF00651">
    <property type="entry name" value="BTB"/>
    <property type="match status" value="1"/>
</dbReference>
<dbReference type="AlphaFoldDB" id="A0AAI9SYX1"/>
<protein>
    <recommendedName>
        <fullName evidence="4">BTB domain-containing protein</fullName>
    </recommendedName>
</protein>
<evidence type="ECO:0000259" key="4">
    <source>
        <dbReference type="PROSITE" id="PS50097"/>
    </source>
</evidence>
<keyword evidence="1" id="KW-0880">Kelch repeat</keyword>
<comment type="caution">
    <text evidence="5">The sequence shown here is derived from an EMBL/GenBank/DDBJ whole genome shotgun (WGS) entry which is preliminary data.</text>
</comment>
<reference evidence="5" key="1">
    <citation type="journal article" date="2022" name="DNA Res.">
        <title>Genome analysis of five recently described species of the CUG-Ser clade uncovers Candida theae as a new hybrid lineage with pathogenic potential in the Candida parapsilosis species complex.</title>
        <authorList>
            <person name="Mixao V."/>
            <person name="Del Olmo V."/>
            <person name="Hegedusova E."/>
            <person name="Saus E."/>
            <person name="Pryszcz L."/>
            <person name="Cillingova A."/>
            <person name="Nosek J."/>
            <person name="Gabaldon T."/>
        </authorList>
    </citation>
    <scope>NUCLEOTIDE SEQUENCE</scope>
    <source>
        <strain evidence="5">CBS 10844</strain>
    </source>
</reference>
<keyword evidence="6" id="KW-1185">Reference proteome</keyword>
<dbReference type="InterPro" id="IPR015915">
    <property type="entry name" value="Kelch-typ_b-propeller"/>
</dbReference>
<proteinExistence type="predicted"/>
<feature type="region of interest" description="Disordered" evidence="3">
    <location>
        <begin position="666"/>
        <end position="692"/>
    </location>
</feature>
<sequence length="710" mass="80020">MVDAQPKDVVLPCCSTGTSGKPPSPIKIHVSKGSEVPTHNLKSTIVACTGTPYIFLYGGFDENDALDSKVYLLNTDSMEWEVDDKVDGLYREGHSAAFINNGNILIFGGLPFDDEISNDTRNNRNYKEFRKDSLMMIYNIFDRKWIGPPEFALENAPSSRSRHACCLTPDRLKLYISGGLVKSSPLSDLYCYDLTMGTWSGPFKFVPRFDHKMIYYNDRIFLFGGLDGDMNHVKTITYYSLKNKTFGEVSISNCITSNLSSLYYDLHILESQIDPSSSIFLNLPTWNSDGGIDISRVSLLNFEVEVLFEQLKVSKFLSQEGEGEGEGEGERGGEKEKEKEKGKACHYTWICAVTNDKGKLYLLGNKKKQFTHLFGSLISGEQVGGNDTIVEEEPTEEEEETFEQTIRLSYVLEMDLEALGIHEVKQDSLSADFINLFNTGQFSDFQIEALATEQDRQHYENQTTYETKIIPVHKSILIARWPHFCRMISSGMNETINDKVLIPDPYPGVRAMLYYLYSGELEDNEHLSILDYSGLLILANLYELPKLKSLVLQKLYTLFNQFKLSNDISEHSISTLLQLWKDLNLANESILLAKVIGCIKEKWSVITRSKAFVHQLSKEDIVKLCQDSTDDYSICQGAGSAYRNLFLSQSSSLFANTEAKMSSSRNSLNSLDLTATPDTPARNTNSPFMVDSPAHHSLQLQAPTFPEELD</sequence>
<dbReference type="Gene3D" id="2.120.10.80">
    <property type="entry name" value="Kelch-type beta propeller"/>
    <property type="match status" value="1"/>
</dbReference>
<dbReference type="SUPFAM" id="SSF117281">
    <property type="entry name" value="Kelch motif"/>
    <property type="match status" value="1"/>
</dbReference>
<evidence type="ECO:0000256" key="2">
    <source>
        <dbReference type="ARBA" id="ARBA00022737"/>
    </source>
</evidence>
<evidence type="ECO:0000256" key="3">
    <source>
        <dbReference type="SAM" id="MobiDB-lite"/>
    </source>
</evidence>
<name>A0AAI9SYX1_9ASCO</name>
<dbReference type="InterPro" id="IPR011333">
    <property type="entry name" value="SKP1/BTB/POZ_sf"/>
</dbReference>
<dbReference type="GeneID" id="73379182"/>
<evidence type="ECO:0000313" key="5">
    <source>
        <dbReference type="EMBL" id="KAI3405547.2"/>
    </source>
</evidence>